<dbReference type="OrthoDB" id="8942143at2759"/>
<evidence type="ECO:0000256" key="2">
    <source>
        <dbReference type="ARBA" id="ARBA00022840"/>
    </source>
</evidence>
<keyword evidence="1 3" id="KW-0547">Nucleotide-binding</keyword>
<dbReference type="InterPro" id="IPR008271">
    <property type="entry name" value="Ser/Thr_kinase_AS"/>
</dbReference>
<feature type="domain" description="Protein kinase" evidence="5">
    <location>
        <begin position="461"/>
        <end position="673"/>
    </location>
</feature>
<dbReference type="AlphaFoldDB" id="A0A9Q1ID56"/>
<feature type="compositionally biased region" description="Polar residues" evidence="4">
    <location>
        <begin position="660"/>
        <end position="673"/>
    </location>
</feature>
<dbReference type="EMBL" id="JAINUF010000019">
    <property type="protein sequence ID" value="KAJ8337423.1"/>
    <property type="molecule type" value="Genomic_DNA"/>
</dbReference>
<dbReference type="Gene3D" id="3.30.200.20">
    <property type="entry name" value="Phosphorylase Kinase, domain 1"/>
    <property type="match status" value="1"/>
</dbReference>
<evidence type="ECO:0000256" key="1">
    <source>
        <dbReference type="ARBA" id="ARBA00022741"/>
    </source>
</evidence>
<comment type="caution">
    <text evidence="6">The sequence shown here is derived from an EMBL/GenBank/DDBJ whole genome shotgun (WGS) entry which is preliminary data.</text>
</comment>
<dbReference type="PROSITE" id="PS00108">
    <property type="entry name" value="PROTEIN_KINASE_ST"/>
    <property type="match status" value="1"/>
</dbReference>
<dbReference type="PROSITE" id="PS00107">
    <property type="entry name" value="PROTEIN_KINASE_ATP"/>
    <property type="match status" value="1"/>
</dbReference>
<evidence type="ECO:0000313" key="7">
    <source>
        <dbReference type="Proteomes" id="UP001152622"/>
    </source>
</evidence>
<keyword evidence="7" id="KW-1185">Reference proteome</keyword>
<dbReference type="SMART" id="SM00220">
    <property type="entry name" value="S_TKc"/>
    <property type="match status" value="1"/>
</dbReference>
<dbReference type="InterPro" id="IPR000719">
    <property type="entry name" value="Prot_kinase_dom"/>
</dbReference>
<sequence>MLEQRSLRFGRVGKICRDSFQQSFRQHNYVASQKSEMMKEDLLICPACHPNMLAVSADGQVKRLYKDVFFAKDEDVATFVETIQMEMKGRPGKGQCGTTAWAAAREASQKTSSRTDEEGIEIAVCRHGFLLRGLNMFRGEVFAYPLYLQKDLAKQHNISFFCTDQMCRYWPYLERVVGQFKDLGNLLSMKPVLSVLHAKAHTTKCEITWSGRNQTGAGLTLGEEVEQVNSFVSRVALTTKYMTKATRCDIITMHVFGWNARKAETLHISLSQRYRKTVQRGRTETENLSSLMEELNCSEEQKMRWVSDVQQWALQGKGKPRGSQEELKGRIEGLFVRLQQRKRDLYRQNDSNKQRFRIRKTITKTKKQLTEAISCYNEAVTNLTDKISCDGSNPDVAFIWPWEEHADGSSVGLGLRKKLFDQDCHPEQDSSDTYADNFGFSSSRNFNRDPYNLRAGVNKFYKKGQLLGRGGYGSVYAGTRMSDGLPVALKYARKDEELQLPGLERPMPKEVGLFQMVNTPSSHPNILKLFDWFDRPASYVMAMERPDPCMDLFTYCQEQGGVLDEDQARSVTRQLLGALQHCHDHGVVHRDVKPGNILIQTDTKEIKLIDFGCGDPLKDTPYTDYAGAQLHPVHTGSLSVPTPLRGWTEEEEEEEEEEINSASPPRQNEGSSG</sequence>
<evidence type="ECO:0000259" key="5">
    <source>
        <dbReference type="PROSITE" id="PS50011"/>
    </source>
</evidence>
<dbReference type="InterPro" id="IPR017441">
    <property type="entry name" value="Protein_kinase_ATP_BS"/>
</dbReference>
<dbReference type="Pfam" id="PF00069">
    <property type="entry name" value="Pkinase"/>
    <property type="match status" value="1"/>
</dbReference>
<dbReference type="InterPro" id="IPR040521">
    <property type="entry name" value="KDZ"/>
</dbReference>
<gene>
    <name evidence="6" type="ORF">SKAU_G00386430</name>
</gene>
<organism evidence="6 7">
    <name type="scientific">Synaphobranchus kaupii</name>
    <name type="common">Kaup's arrowtooth eel</name>
    <dbReference type="NCBI Taxonomy" id="118154"/>
    <lineage>
        <taxon>Eukaryota</taxon>
        <taxon>Metazoa</taxon>
        <taxon>Chordata</taxon>
        <taxon>Craniata</taxon>
        <taxon>Vertebrata</taxon>
        <taxon>Euteleostomi</taxon>
        <taxon>Actinopterygii</taxon>
        <taxon>Neopterygii</taxon>
        <taxon>Teleostei</taxon>
        <taxon>Anguilliformes</taxon>
        <taxon>Synaphobranchidae</taxon>
        <taxon>Synaphobranchus</taxon>
    </lineage>
</organism>
<dbReference type="Proteomes" id="UP001152622">
    <property type="component" value="Chromosome 19"/>
</dbReference>
<dbReference type="GO" id="GO:0005524">
    <property type="term" value="F:ATP binding"/>
    <property type="evidence" value="ECO:0007669"/>
    <property type="project" value="UniProtKB-UniRule"/>
</dbReference>
<feature type="region of interest" description="Disordered" evidence="4">
    <location>
        <begin position="633"/>
        <end position="673"/>
    </location>
</feature>
<accession>A0A9Q1ID56</accession>
<proteinExistence type="predicted"/>
<protein>
    <recommendedName>
        <fullName evidence="5">Protein kinase domain-containing protein</fullName>
    </recommendedName>
</protein>
<dbReference type="Pfam" id="PF18758">
    <property type="entry name" value="KDZ"/>
    <property type="match status" value="1"/>
</dbReference>
<evidence type="ECO:0000256" key="4">
    <source>
        <dbReference type="SAM" id="MobiDB-lite"/>
    </source>
</evidence>
<dbReference type="Gene3D" id="1.10.510.10">
    <property type="entry name" value="Transferase(Phosphotransferase) domain 1"/>
    <property type="match status" value="1"/>
</dbReference>
<dbReference type="GO" id="GO:0004672">
    <property type="term" value="F:protein kinase activity"/>
    <property type="evidence" value="ECO:0007669"/>
    <property type="project" value="InterPro"/>
</dbReference>
<feature type="binding site" evidence="3">
    <location>
        <position position="494"/>
    </location>
    <ligand>
        <name>ATP</name>
        <dbReference type="ChEBI" id="CHEBI:30616"/>
    </ligand>
</feature>
<evidence type="ECO:0000313" key="6">
    <source>
        <dbReference type="EMBL" id="KAJ8337423.1"/>
    </source>
</evidence>
<dbReference type="PANTHER" id="PTHR33104">
    <property type="entry name" value="SI:DKEY-29D5.2"/>
    <property type="match status" value="1"/>
</dbReference>
<dbReference type="InterPro" id="IPR011009">
    <property type="entry name" value="Kinase-like_dom_sf"/>
</dbReference>
<reference evidence="6" key="1">
    <citation type="journal article" date="2023" name="Science">
        <title>Genome structures resolve the early diversification of teleost fishes.</title>
        <authorList>
            <person name="Parey E."/>
            <person name="Louis A."/>
            <person name="Montfort J."/>
            <person name="Bouchez O."/>
            <person name="Roques C."/>
            <person name="Iampietro C."/>
            <person name="Lluch J."/>
            <person name="Castinel A."/>
            <person name="Donnadieu C."/>
            <person name="Desvignes T."/>
            <person name="Floi Bucao C."/>
            <person name="Jouanno E."/>
            <person name="Wen M."/>
            <person name="Mejri S."/>
            <person name="Dirks R."/>
            <person name="Jansen H."/>
            <person name="Henkel C."/>
            <person name="Chen W.J."/>
            <person name="Zahm M."/>
            <person name="Cabau C."/>
            <person name="Klopp C."/>
            <person name="Thompson A.W."/>
            <person name="Robinson-Rechavi M."/>
            <person name="Braasch I."/>
            <person name="Lecointre G."/>
            <person name="Bobe J."/>
            <person name="Postlethwait J.H."/>
            <person name="Berthelot C."/>
            <person name="Roest Crollius H."/>
            <person name="Guiguen Y."/>
        </authorList>
    </citation>
    <scope>NUCLEOTIDE SEQUENCE</scope>
    <source>
        <strain evidence="6">WJC10195</strain>
    </source>
</reference>
<dbReference type="PROSITE" id="PS50011">
    <property type="entry name" value="PROTEIN_KINASE_DOM"/>
    <property type="match status" value="1"/>
</dbReference>
<name>A0A9Q1ID56_SYNKA</name>
<evidence type="ECO:0000256" key="3">
    <source>
        <dbReference type="PROSITE-ProRule" id="PRU10141"/>
    </source>
</evidence>
<keyword evidence="2 3" id="KW-0067">ATP-binding</keyword>
<feature type="compositionally biased region" description="Acidic residues" evidence="4">
    <location>
        <begin position="649"/>
        <end position="659"/>
    </location>
</feature>
<dbReference type="SUPFAM" id="SSF56112">
    <property type="entry name" value="Protein kinase-like (PK-like)"/>
    <property type="match status" value="1"/>
</dbReference>
<dbReference type="PANTHER" id="PTHR33104:SF2">
    <property type="entry name" value="CXC3 LIKE CYSTEINE CLUSTER DOMAIN-CONTAINING PROTEIN"/>
    <property type="match status" value="1"/>
</dbReference>